<organism evidence="6 7">
    <name type="scientific">Idiomarina abyssalis</name>
    <dbReference type="NCBI Taxonomy" id="86102"/>
    <lineage>
        <taxon>Bacteria</taxon>
        <taxon>Pseudomonadati</taxon>
        <taxon>Pseudomonadota</taxon>
        <taxon>Gammaproteobacteria</taxon>
        <taxon>Alteromonadales</taxon>
        <taxon>Idiomarinaceae</taxon>
        <taxon>Idiomarina</taxon>
    </lineage>
</organism>
<evidence type="ECO:0000259" key="4">
    <source>
        <dbReference type="PROSITE" id="PS50887"/>
    </source>
</evidence>
<evidence type="ECO:0000313" key="7">
    <source>
        <dbReference type="Proteomes" id="UP000621390"/>
    </source>
</evidence>
<comment type="caution">
    <text evidence="6">The sequence shown here is derived from an EMBL/GenBank/DDBJ whole genome shotgun (WGS) entry which is preliminary data.</text>
</comment>
<dbReference type="Proteomes" id="UP000621390">
    <property type="component" value="Unassembled WGS sequence"/>
</dbReference>
<dbReference type="InterPro" id="IPR035965">
    <property type="entry name" value="PAS-like_dom_sf"/>
</dbReference>
<dbReference type="Gene3D" id="3.30.70.270">
    <property type="match status" value="1"/>
</dbReference>
<dbReference type="CDD" id="cd00130">
    <property type="entry name" value="PAS"/>
    <property type="match status" value="1"/>
</dbReference>
<proteinExistence type="predicted"/>
<evidence type="ECO:0000313" key="6">
    <source>
        <dbReference type="EMBL" id="MBJ7314553.1"/>
    </source>
</evidence>
<feature type="domain" description="PAC" evidence="3">
    <location>
        <begin position="78"/>
        <end position="126"/>
    </location>
</feature>
<dbReference type="NCBIfam" id="TIGR00229">
    <property type="entry name" value="sensory_box"/>
    <property type="match status" value="1"/>
</dbReference>
<name>A0A8I1KFF4_9GAMM</name>
<evidence type="ECO:0000259" key="2">
    <source>
        <dbReference type="PROSITE" id="PS50112"/>
    </source>
</evidence>
<dbReference type="Pfam" id="PF08447">
    <property type="entry name" value="PAS_3"/>
    <property type="match status" value="1"/>
</dbReference>
<evidence type="ECO:0000313" key="5">
    <source>
        <dbReference type="EMBL" id="MBJ7265897.1"/>
    </source>
</evidence>
<protein>
    <submittedName>
        <fullName evidence="6">Diguanylate cyclase</fullName>
    </submittedName>
</protein>
<comment type="cofactor">
    <cofactor evidence="1">
        <name>Mg(2+)</name>
        <dbReference type="ChEBI" id="CHEBI:18420"/>
    </cofactor>
</comment>
<dbReference type="EMBL" id="JAEMOP010000002">
    <property type="protein sequence ID" value="MBJ7314553.1"/>
    <property type="molecule type" value="Genomic_DNA"/>
</dbReference>
<dbReference type="NCBIfam" id="TIGR00254">
    <property type="entry name" value="GGDEF"/>
    <property type="match status" value="1"/>
</dbReference>
<accession>A0A8I1KFF4</accession>
<dbReference type="CDD" id="cd01949">
    <property type="entry name" value="GGDEF"/>
    <property type="match status" value="1"/>
</dbReference>
<evidence type="ECO:0000256" key="1">
    <source>
        <dbReference type="ARBA" id="ARBA00001946"/>
    </source>
</evidence>
<dbReference type="AlphaFoldDB" id="A0A8I1KFF4"/>
<dbReference type="InterPro" id="IPR052163">
    <property type="entry name" value="DGC-Regulatory_Protein"/>
</dbReference>
<dbReference type="InterPro" id="IPR029787">
    <property type="entry name" value="Nucleotide_cyclase"/>
</dbReference>
<evidence type="ECO:0000313" key="8">
    <source>
        <dbReference type="Proteomes" id="UP000655994"/>
    </source>
</evidence>
<dbReference type="InterPro" id="IPR000700">
    <property type="entry name" value="PAS-assoc_C"/>
</dbReference>
<dbReference type="SMART" id="SM00091">
    <property type="entry name" value="PAS"/>
    <property type="match status" value="1"/>
</dbReference>
<dbReference type="EMBL" id="JAEMOS010000009">
    <property type="protein sequence ID" value="MBJ7265897.1"/>
    <property type="molecule type" value="Genomic_DNA"/>
</dbReference>
<gene>
    <name evidence="5" type="ORF">JHC10_02945</name>
    <name evidence="6" type="ORF">JHC11_00865</name>
</gene>
<dbReference type="GO" id="GO:0003824">
    <property type="term" value="F:catalytic activity"/>
    <property type="evidence" value="ECO:0007669"/>
    <property type="project" value="UniProtKB-ARBA"/>
</dbReference>
<dbReference type="PROSITE" id="PS50113">
    <property type="entry name" value="PAC"/>
    <property type="match status" value="1"/>
</dbReference>
<feature type="domain" description="PAS" evidence="2">
    <location>
        <begin position="5"/>
        <end position="75"/>
    </location>
</feature>
<dbReference type="Pfam" id="PF00990">
    <property type="entry name" value="GGDEF"/>
    <property type="match status" value="1"/>
</dbReference>
<evidence type="ECO:0000259" key="3">
    <source>
        <dbReference type="PROSITE" id="PS50113"/>
    </source>
</evidence>
<dbReference type="SMART" id="SM00267">
    <property type="entry name" value="GGDEF"/>
    <property type="match status" value="1"/>
</dbReference>
<dbReference type="SUPFAM" id="SSF55785">
    <property type="entry name" value="PYP-like sensor domain (PAS domain)"/>
    <property type="match status" value="1"/>
</dbReference>
<feature type="domain" description="GGDEF" evidence="4">
    <location>
        <begin position="165"/>
        <end position="299"/>
    </location>
</feature>
<dbReference type="InterPro" id="IPR000014">
    <property type="entry name" value="PAS"/>
</dbReference>
<sequence>MNKTAFAALAEYMDLLLDAICVVDQRHRFSYLSPGTQRVFGYTPDEMMNRSMFDFIHPDDHQATMAIAQKINSGDQVVHFENRYIRKDGSVAHILWSARWSERDQRRVGVARDISEQKRLERDRESLIARLEHMALTDPLTQLPNRALFYDRVSTAQKRATRDGTGLGLLYLDLDKFKFINDEYGHATGDQLLKEVAQRMASAVRATDTVARLGGDEFVVLIDAVPSTDEGITTVRAVAEKIRLAMQAPLRLPHGEEVVTCSMGMALWPQHGDTADTLISQADEAMYRAKRNGGNQLSE</sequence>
<dbReference type="InterPro" id="IPR000160">
    <property type="entry name" value="GGDEF_dom"/>
</dbReference>
<keyword evidence="8" id="KW-1185">Reference proteome</keyword>
<dbReference type="PROSITE" id="PS50112">
    <property type="entry name" value="PAS"/>
    <property type="match status" value="1"/>
</dbReference>
<dbReference type="SUPFAM" id="SSF55073">
    <property type="entry name" value="Nucleotide cyclase"/>
    <property type="match status" value="1"/>
</dbReference>
<dbReference type="PROSITE" id="PS50887">
    <property type="entry name" value="GGDEF"/>
    <property type="match status" value="1"/>
</dbReference>
<dbReference type="Gene3D" id="3.30.450.20">
    <property type="entry name" value="PAS domain"/>
    <property type="match status" value="1"/>
</dbReference>
<dbReference type="PANTHER" id="PTHR46663">
    <property type="entry name" value="DIGUANYLATE CYCLASE DGCT-RELATED"/>
    <property type="match status" value="1"/>
</dbReference>
<dbReference type="InterPro" id="IPR043128">
    <property type="entry name" value="Rev_trsase/Diguanyl_cyclase"/>
</dbReference>
<dbReference type="InterPro" id="IPR013655">
    <property type="entry name" value="PAS_fold_3"/>
</dbReference>
<dbReference type="Proteomes" id="UP000655994">
    <property type="component" value="Unassembled WGS sequence"/>
</dbReference>
<dbReference type="FunFam" id="3.30.70.270:FF:000001">
    <property type="entry name" value="Diguanylate cyclase domain protein"/>
    <property type="match status" value="1"/>
</dbReference>
<dbReference type="RefSeq" id="WP_199493769.1">
    <property type="nucleotide sequence ID" value="NZ_JAEMOO010000010.1"/>
</dbReference>
<reference evidence="6 8" key="1">
    <citation type="submission" date="2020-09" db="EMBL/GenBank/DDBJ databases">
        <title>Draft Genomes of Bacterial Isolates from North Pond Shallow Sediments.</title>
        <authorList>
            <person name="Kiel Reese B."/>
            <person name="Mullis M."/>
            <person name="Weisend R.E."/>
        </authorList>
    </citation>
    <scope>NUCLEOTIDE SEQUENCE</scope>
    <source>
        <strain evidence="6">KJE-2</strain>
        <strain evidence="5 8">KJE-3</strain>
    </source>
</reference>
<dbReference type="PANTHER" id="PTHR46663:SF3">
    <property type="entry name" value="SLL0267 PROTEIN"/>
    <property type="match status" value="1"/>
</dbReference>